<dbReference type="InterPro" id="IPR006115">
    <property type="entry name" value="6PGDH_NADP-bd"/>
</dbReference>
<evidence type="ECO:0000259" key="3">
    <source>
        <dbReference type="Pfam" id="PF03446"/>
    </source>
</evidence>
<organism evidence="5 6">
    <name type="scientific">Pseudonocardia alaniniphila</name>
    <dbReference type="NCBI Taxonomy" id="75291"/>
    <lineage>
        <taxon>Bacteria</taxon>
        <taxon>Bacillati</taxon>
        <taxon>Actinomycetota</taxon>
        <taxon>Actinomycetes</taxon>
        <taxon>Pseudonocardiales</taxon>
        <taxon>Pseudonocardiaceae</taxon>
        <taxon>Pseudonocardia</taxon>
    </lineage>
</organism>
<dbReference type="Gene3D" id="3.40.50.720">
    <property type="entry name" value="NAD(P)-binding Rossmann-like Domain"/>
    <property type="match status" value="1"/>
</dbReference>
<dbReference type="PROSITE" id="PS00895">
    <property type="entry name" value="3_HYDROXYISOBUT_DH"/>
    <property type="match status" value="1"/>
</dbReference>
<protein>
    <submittedName>
        <fullName evidence="5">NAD(P)-binding domain-containing protein</fullName>
    </submittedName>
</protein>
<accession>A0ABS9TL85</accession>
<comment type="similarity">
    <text evidence="1">Belongs to the HIBADH-related family.</text>
</comment>
<dbReference type="SUPFAM" id="SSF51735">
    <property type="entry name" value="NAD(P)-binding Rossmann-fold domains"/>
    <property type="match status" value="1"/>
</dbReference>
<dbReference type="Pfam" id="PF03446">
    <property type="entry name" value="NAD_binding_2"/>
    <property type="match status" value="1"/>
</dbReference>
<sequence length="291" mass="30538">MSENSAPPLTMIGLGPMGRAMVRRFLAAGHPTTVWNRTAARADDLVAEGAVRAATVADAVAANRLVLLSLTDYAAMYDVLKPAEGELAGRVIVNLSSDTPERTREAAAWLAERGAELLVGGVMVPEEMVGTDAAYVFYSGRQSTFDAHEPTLRVIGRADYRGADPALAQLYYQAQLSLFLTSLAAYLHATALVGSAGVSAAEFLPYAVDNVSGLAYFLDEASREIDSGRYPGDAANVTMMGATADHVVGSSLSAGIDAGLPAAVKSLYDRAIAAGHGRDSWTSLIEVVRKG</sequence>
<dbReference type="InterPro" id="IPR051265">
    <property type="entry name" value="HIBADH-related_NP60_sf"/>
</dbReference>
<feature type="domain" description="6-phosphogluconate dehydrogenase NADP-binding" evidence="3">
    <location>
        <begin position="10"/>
        <end position="157"/>
    </location>
</feature>
<proteinExistence type="inferred from homology"/>
<feature type="domain" description="NADPH-dependent reductive aminase-like C-terminal" evidence="4">
    <location>
        <begin position="164"/>
        <end position="290"/>
    </location>
</feature>
<dbReference type="InterPro" id="IPR015815">
    <property type="entry name" value="HIBADH-related"/>
</dbReference>
<comment type="caution">
    <text evidence="5">The sequence shown here is derived from an EMBL/GenBank/DDBJ whole genome shotgun (WGS) entry which is preliminary data.</text>
</comment>
<dbReference type="PIRSF" id="PIRSF000103">
    <property type="entry name" value="HIBADH"/>
    <property type="match status" value="1"/>
</dbReference>
<dbReference type="RefSeq" id="WP_241039929.1">
    <property type="nucleotide sequence ID" value="NZ_BAAAJF010000021.1"/>
</dbReference>
<evidence type="ECO:0000256" key="2">
    <source>
        <dbReference type="ARBA" id="ARBA00023002"/>
    </source>
</evidence>
<gene>
    <name evidence="5" type="ORF">MMF94_26610</name>
</gene>
<name>A0ABS9TL85_9PSEU</name>
<dbReference type="InterPro" id="IPR048666">
    <property type="entry name" value="RedAm-like_C"/>
</dbReference>
<dbReference type="InterPro" id="IPR013328">
    <property type="entry name" value="6PGD_dom2"/>
</dbReference>
<reference evidence="5 6" key="1">
    <citation type="submission" date="2022-03" db="EMBL/GenBank/DDBJ databases">
        <title>Pseudonocardia alaer sp. nov., a novel actinomycete isolated from reed forest soil.</title>
        <authorList>
            <person name="Wang L."/>
        </authorList>
    </citation>
    <scope>NUCLEOTIDE SEQUENCE [LARGE SCALE GENOMIC DNA]</scope>
    <source>
        <strain evidence="5 6">Y-16303</strain>
    </source>
</reference>
<keyword evidence="6" id="KW-1185">Reference proteome</keyword>
<evidence type="ECO:0000313" key="6">
    <source>
        <dbReference type="Proteomes" id="UP001299970"/>
    </source>
</evidence>
<dbReference type="PANTHER" id="PTHR43580:SF2">
    <property type="entry name" value="CYTOKINE-LIKE NUCLEAR FACTOR N-PAC"/>
    <property type="match status" value="1"/>
</dbReference>
<keyword evidence="2" id="KW-0560">Oxidoreductase</keyword>
<dbReference type="Pfam" id="PF21761">
    <property type="entry name" value="RedAm-like_C"/>
    <property type="match status" value="1"/>
</dbReference>
<evidence type="ECO:0000256" key="1">
    <source>
        <dbReference type="ARBA" id="ARBA00009080"/>
    </source>
</evidence>
<dbReference type="Proteomes" id="UP001299970">
    <property type="component" value="Unassembled WGS sequence"/>
</dbReference>
<evidence type="ECO:0000259" key="4">
    <source>
        <dbReference type="Pfam" id="PF21761"/>
    </source>
</evidence>
<dbReference type="InterPro" id="IPR002204">
    <property type="entry name" value="3-OH-isobutyrate_DH-rel_CS"/>
</dbReference>
<evidence type="ECO:0000313" key="5">
    <source>
        <dbReference type="EMBL" id="MCH6169285.1"/>
    </source>
</evidence>
<dbReference type="Gene3D" id="1.10.1040.10">
    <property type="entry name" value="N-(1-d-carboxylethyl)-l-norvaline Dehydrogenase, domain 2"/>
    <property type="match status" value="1"/>
</dbReference>
<dbReference type="EMBL" id="JAKXMK010000024">
    <property type="protein sequence ID" value="MCH6169285.1"/>
    <property type="molecule type" value="Genomic_DNA"/>
</dbReference>
<dbReference type="InterPro" id="IPR036291">
    <property type="entry name" value="NAD(P)-bd_dom_sf"/>
</dbReference>
<dbReference type="PANTHER" id="PTHR43580">
    <property type="entry name" value="OXIDOREDUCTASE GLYR1-RELATED"/>
    <property type="match status" value="1"/>
</dbReference>